<proteinExistence type="predicted"/>
<dbReference type="SUPFAM" id="SSF53649">
    <property type="entry name" value="Alkaline phosphatase-like"/>
    <property type="match status" value="1"/>
</dbReference>
<reference evidence="2" key="1">
    <citation type="submission" date="2017-02" db="EMBL/GenBank/DDBJ databases">
        <authorList>
            <person name="Varghese N."/>
            <person name="Submissions S."/>
        </authorList>
    </citation>
    <scope>NUCLEOTIDE SEQUENCE [LARGE SCALE GENOMIC DNA]</scope>
    <source>
        <strain evidence="2">ATCC 35199</strain>
    </source>
</reference>
<dbReference type="RefSeq" id="WP_079588795.1">
    <property type="nucleotide sequence ID" value="NZ_FUYN01000001.1"/>
</dbReference>
<name>A0A1T5A8B3_9FIRM</name>
<dbReference type="Proteomes" id="UP000243406">
    <property type="component" value="Unassembled WGS sequence"/>
</dbReference>
<organism evidence="1 2">
    <name type="scientific">Acetoanaerobium noterae</name>
    <dbReference type="NCBI Taxonomy" id="745369"/>
    <lineage>
        <taxon>Bacteria</taxon>
        <taxon>Bacillati</taxon>
        <taxon>Bacillota</taxon>
        <taxon>Clostridia</taxon>
        <taxon>Peptostreptococcales</taxon>
        <taxon>Filifactoraceae</taxon>
        <taxon>Acetoanaerobium</taxon>
    </lineage>
</organism>
<dbReference type="PANTHER" id="PTHR10151">
    <property type="entry name" value="ECTONUCLEOTIDE PYROPHOSPHATASE/PHOSPHODIESTERASE"/>
    <property type="match status" value="1"/>
</dbReference>
<dbReference type="GO" id="GO:0016787">
    <property type="term" value="F:hydrolase activity"/>
    <property type="evidence" value="ECO:0007669"/>
    <property type="project" value="UniProtKB-ARBA"/>
</dbReference>
<dbReference type="AlphaFoldDB" id="A0A1T5A8B3"/>
<dbReference type="OrthoDB" id="1706744at2"/>
<dbReference type="InterPro" id="IPR017850">
    <property type="entry name" value="Alkaline_phosphatase_core_sf"/>
</dbReference>
<protein>
    <submittedName>
        <fullName evidence="1">Type I phosphodiesterase / nucleotide pyrophosphatase</fullName>
    </submittedName>
</protein>
<evidence type="ECO:0000313" key="1">
    <source>
        <dbReference type="EMBL" id="SKB31224.1"/>
    </source>
</evidence>
<dbReference type="Pfam" id="PF01663">
    <property type="entry name" value="Phosphodiest"/>
    <property type="match status" value="1"/>
</dbReference>
<gene>
    <name evidence="1" type="ORF">SAMN02745120_0860</name>
</gene>
<evidence type="ECO:0000313" key="2">
    <source>
        <dbReference type="Proteomes" id="UP000243406"/>
    </source>
</evidence>
<sequence>MRIAKIIVLVTLIISNLFLVGCGSESKLQKNNSLELNGVTVFNKDENLVKNYRPKEKIHFKELVKESSEYISIITGDGSVRKTTADIYLSSDSNGVNITYKDKIISDVVGIYLHDNLYSIRDAFYDAKEYLDSEEKVMVILLDGFSLNQYNYAKENNYIEYISKYYRNEALSVYTPVTNAGFAAIITGENPNINGVHDRSFRSMNVDSMFAYALSKKKQAILLEADIKILDTEIEPKLHVDSNNDKNIDDEIFETAKSVAKDEYDLIFVHFHGIDDRGHAYGPQALETMNYIKQIDGYIQELSSIWNGPIILTADHGMHKFEDGGSHGSCIQEDMLVPYFKKEQ</sequence>
<keyword evidence="2" id="KW-1185">Reference proteome</keyword>
<dbReference type="PANTHER" id="PTHR10151:SF120">
    <property type="entry name" value="BIS(5'-ADENOSYL)-TRIPHOSPHATASE"/>
    <property type="match status" value="1"/>
</dbReference>
<dbReference type="PROSITE" id="PS51257">
    <property type="entry name" value="PROKAR_LIPOPROTEIN"/>
    <property type="match status" value="1"/>
</dbReference>
<dbReference type="EMBL" id="FUYN01000001">
    <property type="protein sequence ID" value="SKB31224.1"/>
    <property type="molecule type" value="Genomic_DNA"/>
</dbReference>
<accession>A0A1T5A8B3</accession>
<dbReference type="InterPro" id="IPR002591">
    <property type="entry name" value="Phosphodiest/P_Trfase"/>
</dbReference>
<dbReference type="Gene3D" id="3.40.720.10">
    <property type="entry name" value="Alkaline Phosphatase, subunit A"/>
    <property type="match status" value="1"/>
</dbReference>